<evidence type="ECO:0000313" key="2">
    <source>
        <dbReference type="EMBL" id="GAY72047.1"/>
    </source>
</evidence>
<sequence length="134" mass="15535">MKKIILWGTVVLGMFGIMLTSPTTANAATWHHGVPTFLKSGFWKLNKPKKIYFKFSNQAIYYLYQDEEELDAGVTKNPIFKKNGKVYVIDNKITKDRQITLTIHKTSQNKAIFDMRENGGYHHKTHMTRINKLT</sequence>
<dbReference type="AlphaFoldDB" id="A0A401FI81"/>
<accession>A0A401FI81</accession>
<gene>
    <name evidence="2" type="ORF">NBRC111893_193</name>
</gene>
<dbReference type="OrthoDB" id="2326259at2"/>
<dbReference type="RefSeq" id="WP_125007635.1">
    <property type="nucleotide sequence ID" value="NZ_BEXA01000001.1"/>
</dbReference>
<dbReference type="Proteomes" id="UP000286974">
    <property type="component" value="Unassembled WGS sequence"/>
</dbReference>
<evidence type="ECO:0000313" key="3">
    <source>
        <dbReference type="Proteomes" id="UP000286974"/>
    </source>
</evidence>
<proteinExistence type="predicted"/>
<protein>
    <submittedName>
        <fullName evidence="2">Uncharacterized protein</fullName>
    </submittedName>
</protein>
<dbReference type="EMBL" id="BEXA01000001">
    <property type="protein sequence ID" value="GAY72047.1"/>
    <property type="molecule type" value="Genomic_DNA"/>
</dbReference>
<comment type="caution">
    <text evidence="2">The sequence shown here is derived from an EMBL/GenBank/DDBJ whole genome shotgun (WGS) entry which is preliminary data.</text>
</comment>
<keyword evidence="1" id="KW-0732">Signal</keyword>
<evidence type="ECO:0000256" key="1">
    <source>
        <dbReference type="SAM" id="SignalP"/>
    </source>
</evidence>
<feature type="chain" id="PRO_5019404083" evidence="1">
    <location>
        <begin position="28"/>
        <end position="134"/>
    </location>
</feature>
<reference evidence="2 3" key="1">
    <citation type="submission" date="2017-11" db="EMBL/GenBank/DDBJ databases">
        <title>Draft Genome Sequence of Lactobacillus curieae NBRC 111893 isolated from Koso, a Japanese sugar-Vegetable Fermented Beverage.</title>
        <authorList>
            <person name="Chiou T.Y."/>
            <person name="Oshima K."/>
            <person name="Suda W."/>
            <person name="Hattori M."/>
            <person name="Takahashi T."/>
        </authorList>
    </citation>
    <scope>NUCLEOTIDE SEQUENCE [LARGE SCALE GENOMIC DNA]</scope>
    <source>
        <strain evidence="2 3">NBRC111893</strain>
    </source>
</reference>
<keyword evidence="3" id="KW-1185">Reference proteome</keyword>
<name>A0A401FI81_9LACO</name>
<feature type="signal peptide" evidence="1">
    <location>
        <begin position="1"/>
        <end position="27"/>
    </location>
</feature>
<organism evidence="2 3">
    <name type="scientific">Lentilactobacillus kosonis</name>
    <dbReference type="NCBI Taxonomy" id="2810561"/>
    <lineage>
        <taxon>Bacteria</taxon>
        <taxon>Bacillati</taxon>
        <taxon>Bacillota</taxon>
        <taxon>Bacilli</taxon>
        <taxon>Lactobacillales</taxon>
        <taxon>Lactobacillaceae</taxon>
        <taxon>Lentilactobacillus</taxon>
    </lineage>
</organism>